<sequence>MTHLECFTHVVAGLLGHCLTSLLAEPDLCSFLWRRRQHNVLEAISGSVLHHWMEIGLHHTYSSHYTNVHTLELRMPDNQLETGNDGVHVEEAYALWGDEEVAVPHYVIGVRGVAINLRVTYK</sequence>
<evidence type="ECO:0000256" key="1">
    <source>
        <dbReference type="SAM" id="SignalP"/>
    </source>
</evidence>
<feature type="signal peptide" evidence="1">
    <location>
        <begin position="1"/>
        <end position="24"/>
    </location>
</feature>
<name>A0A1S2YLR3_CICAR</name>
<dbReference type="PaxDb" id="3827-XP_004506706.1"/>
<gene>
    <name evidence="3" type="primary">LOC101515464</name>
</gene>
<organism evidence="2 3">
    <name type="scientific">Cicer arietinum</name>
    <name type="common">Chickpea</name>
    <name type="synonym">Garbanzo</name>
    <dbReference type="NCBI Taxonomy" id="3827"/>
    <lineage>
        <taxon>Eukaryota</taxon>
        <taxon>Viridiplantae</taxon>
        <taxon>Streptophyta</taxon>
        <taxon>Embryophyta</taxon>
        <taxon>Tracheophyta</taxon>
        <taxon>Spermatophyta</taxon>
        <taxon>Magnoliopsida</taxon>
        <taxon>eudicotyledons</taxon>
        <taxon>Gunneridae</taxon>
        <taxon>Pentapetalae</taxon>
        <taxon>rosids</taxon>
        <taxon>fabids</taxon>
        <taxon>Fabales</taxon>
        <taxon>Fabaceae</taxon>
        <taxon>Papilionoideae</taxon>
        <taxon>50 kb inversion clade</taxon>
        <taxon>NPAAA clade</taxon>
        <taxon>Hologalegina</taxon>
        <taxon>IRL clade</taxon>
        <taxon>Cicereae</taxon>
        <taxon>Cicer</taxon>
    </lineage>
</organism>
<evidence type="ECO:0000313" key="3">
    <source>
        <dbReference type="RefSeq" id="XP_004506706.1"/>
    </source>
</evidence>
<dbReference type="GeneID" id="101515464"/>
<reference evidence="2" key="1">
    <citation type="journal article" date="2013" name="Nat. Biotechnol.">
        <title>Draft genome sequence of chickpea (Cicer arietinum) provides a resource for trait improvement.</title>
        <authorList>
            <person name="Varshney R.K."/>
            <person name="Song C."/>
            <person name="Saxena R.K."/>
            <person name="Azam S."/>
            <person name="Yu S."/>
            <person name="Sharpe A.G."/>
            <person name="Cannon S."/>
            <person name="Baek J."/>
            <person name="Rosen B.D."/>
            <person name="Tar'an B."/>
            <person name="Millan T."/>
            <person name="Zhang X."/>
            <person name="Ramsay L.D."/>
            <person name="Iwata A."/>
            <person name="Wang Y."/>
            <person name="Nelson W."/>
            <person name="Farmer A.D."/>
            <person name="Gaur P.M."/>
            <person name="Soderlund C."/>
            <person name="Penmetsa R.V."/>
            <person name="Xu C."/>
            <person name="Bharti A.K."/>
            <person name="He W."/>
            <person name="Winter P."/>
            <person name="Zhao S."/>
            <person name="Hane J.K."/>
            <person name="Carrasquilla-Garcia N."/>
            <person name="Condie J.A."/>
            <person name="Upadhyaya H.D."/>
            <person name="Luo M.C."/>
            <person name="Thudi M."/>
            <person name="Gowda C.L."/>
            <person name="Singh N.P."/>
            <person name="Lichtenzveig J."/>
            <person name="Gali K.K."/>
            <person name="Rubio J."/>
            <person name="Nadarajan N."/>
            <person name="Dolezel J."/>
            <person name="Bansal K.C."/>
            <person name="Xu X."/>
            <person name="Edwards D."/>
            <person name="Zhang G."/>
            <person name="Kahl G."/>
            <person name="Gil J."/>
            <person name="Singh K.B."/>
            <person name="Datta S.K."/>
            <person name="Jackson S.A."/>
            <person name="Wang J."/>
            <person name="Cook D.R."/>
        </authorList>
    </citation>
    <scope>NUCLEOTIDE SEQUENCE [LARGE SCALE GENOMIC DNA]</scope>
    <source>
        <strain evidence="2">cv. CDC Frontier</strain>
    </source>
</reference>
<proteinExistence type="predicted"/>
<evidence type="ECO:0000313" key="2">
    <source>
        <dbReference type="Proteomes" id="UP000087171"/>
    </source>
</evidence>
<dbReference type="AlphaFoldDB" id="A0A1S2YLR3"/>
<accession>A0A1S2YLR3</accession>
<dbReference type="KEGG" id="cam:101515464"/>
<keyword evidence="1" id="KW-0732">Signal</keyword>
<dbReference type="OrthoDB" id="1741866at2759"/>
<dbReference type="eggNOG" id="KOG0682">
    <property type="taxonomic scope" value="Eukaryota"/>
</dbReference>
<reference evidence="3" key="2">
    <citation type="submission" date="2025-08" db="UniProtKB">
        <authorList>
            <consortium name="RefSeq"/>
        </authorList>
    </citation>
    <scope>IDENTIFICATION</scope>
    <source>
        <tissue evidence="3">Etiolated seedlings</tissue>
    </source>
</reference>
<protein>
    <submittedName>
        <fullName evidence="3">Ammonium transporter 2-like</fullName>
    </submittedName>
</protein>
<dbReference type="RefSeq" id="XP_004506706.1">
    <property type="nucleotide sequence ID" value="XM_004506649.1"/>
</dbReference>
<dbReference type="Proteomes" id="UP000087171">
    <property type="component" value="Chromosome Ca6"/>
</dbReference>
<dbReference type="STRING" id="3827.A0A1S2YLR3"/>
<keyword evidence="2" id="KW-1185">Reference proteome</keyword>
<feature type="chain" id="PRO_5010200624" evidence="1">
    <location>
        <begin position="25"/>
        <end position="122"/>
    </location>
</feature>